<protein>
    <submittedName>
        <fullName evidence="1">Polyketide synthase pks5 domain protein</fullName>
    </submittedName>
</protein>
<dbReference type="EMBL" id="JAOL01000105">
    <property type="protein sequence ID" value="EUA90451.1"/>
    <property type="molecule type" value="Genomic_DNA"/>
</dbReference>
<comment type="caution">
    <text evidence="1">The sequence shown here is derived from an EMBL/GenBank/DDBJ whole genome shotgun (WGS) entry which is preliminary data.</text>
</comment>
<proteinExistence type="predicted"/>
<accession>A0ABN0R0D5</accession>
<organism evidence="1 2">
    <name type="scientific">Mycobacterium ulcerans str. Harvey</name>
    <dbReference type="NCBI Taxonomy" id="1299332"/>
    <lineage>
        <taxon>Bacteria</taxon>
        <taxon>Bacillati</taxon>
        <taxon>Actinomycetota</taxon>
        <taxon>Actinomycetes</taxon>
        <taxon>Mycobacteriales</taxon>
        <taxon>Mycobacteriaceae</taxon>
        <taxon>Mycobacterium</taxon>
        <taxon>Mycobacterium ulcerans group</taxon>
    </lineage>
</organism>
<dbReference type="Proteomes" id="UP000020681">
    <property type="component" value="Unassembled WGS sequence"/>
</dbReference>
<reference evidence="1 2" key="1">
    <citation type="submission" date="2014-01" db="EMBL/GenBank/DDBJ databases">
        <authorList>
            <person name="Dobos K."/>
            <person name="Lenaerts A."/>
            <person name="Ordway D."/>
            <person name="DeGroote M.A."/>
            <person name="Parker T."/>
            <person name="Sizemore C."/>
            <person name="Tallon L.J."/>
            <person name="Sadzewicz L.K."/>
            <person name="Sengamalay N."/>
            <person name="Fraser C.M."/>
            <person name="Hine E."/>
            <person name="Shefchek K.A."/>
            <person name="Das S.P."/>
            <person name="Tettelin H."/>
        </authorList>
    </citation>
    <scope>NUCLEOTIDE SEQUENCE [LARGE SCALE GENOMIC DNA]</scope>
    <source>
        <strain evidence="1 2">Harvey</strain>
    </source>
</reference>
<sequence length="96" mass="10403">MSLVSAQRAGEQARHVPLAAAPGGLVFLGSSQQLLGELFGLRAFVNVDLGCLQQRMLTANHPQQATQSGLLQVDLVFWPNSLSLPGHHEQTRKLTF</sequence>
<name>A0ABN0R0D5_MYCUL</name>
<evidence type="ECO:0000313" key="2">
    <source>
        <dbReference type="Proteomes" id="UP000020681"/>
    </source>
</evidence>
<evidence type="ECO:0000313" key="1">
    <source>
        <dbReference type="EMBL" id="EUA90451.1"/>
    </source>
</evidence>
<gene>
    <name evidence="1" type="ORF">I551_3174</name>
</gene>
<keyword evidence="2" id="KW-1185">Reference proteome</keyword>